<evidence type="ECO:0000256" key="8">
    <source>
        <dbReference type="SAM" id="Phobius"/>
    </source>
</evidence>
<organism evidence="10 11">
    <name type="scientific">Synechocystis salina LEGE 00031</name>
    <dbReference type="NCBI Taxonomy" id="1828736"/>
    <lineage>
        <taxon>Bacteria</taxon>
        <taxon>Bacillati</taxon>
        <taxon>Cyanobacteriota</taxon>
        <taxon>Cyanophyceae</taxon>
        <taxon>Synechococcales</taxon>
        <taxon>Merismopediaceae</taxon>
        <taxon>Synechocystis</taxon>
    </lineage>
</organism>
<dbReference type="Pfam" id="PF02366">
    <property type="entry name" value="PMT"/>
    <property type="match status" value="1"/>
</dbReference>
<keyword evidence="5 8" id="KW-0812">Transmembrane</keyword>
<evidence type="ECO:0000313" key="11">
    <source>
        <dbReference type="Proteomes" id="UP000658720"/>
    </source>
</evidence>
<evidence type="ECO:0000256" key="7">
    <source>
        <dbReference type="ARBA" id="ARBA00023136"/>
    </source>
</evidence>
<feature type="domain" description="ArnT-like N-terminal" evidence="9">
    <location>
        <begin position="10"/>
        <end position="243"/>
    </location>
</feature>
<name>A0ABR9VT85_9SYNC</name>
<keyword evidence="11" id="KW-1185">Reference proteome</keyword>
<dbReference type="EMBL" id="JADEVV010000033">
    <property type="protein sequence ID" value="MBE9254563.1"/>
    <property type="molecule type" value="Genomic_DNA"/>
</dbReference>
<dbReference type="RefSeq" id="WP_194020132.1">
    <property type="nucleotide sequence ID" value="NZ_JADEVV010000033.1"/>
</dbReference>
<dbReference type="InterPro" id="IPR003342">
    <property type="entry name" value="ArnT-like_N"/>
</dbReference>
<evidence type="ECO:0000256" key="2">
    <source>
        <dbReference type="ARBA" id="ARBA00022475"/>
    </source>
</evidence>
<gene>
    <name evidence="10" type="ORF">IQ217_12095</name>
</gene>
<evidence type="ECO:0000256" key="6">
    <source>
        <dbReference type="ARBA" id="ARBA00022989"/>
    </source>
</evidence>
<accession>A0ABR9VT85</accession>
<comment type="subcellular location">
    <subcellularLocation>
        <location evidence="1">Cell membrane</location>
        <topology evidence="1">Multi-pass membrane protein</topology>
    </subcellularLocation>
</comment>
<evidence type="ECO:0000256" key="4">
    <source>
        <dbReference type="ARBA" id="ARBA00022679"/>
    </source>
</evidence>
<dbReference type="InterPro" id="IPR050297">
    <property type="entry name" value="LipidA_mod_glycosyltrf_83"/>
</dbReference>
<protein>
    <submittedName>
        <fullName evidence="10">Glycosyltransferase family 39 protein</fullName>
    </submittedName>
</protein>
<feature type="transmembrane region" description="Helical" evidence="8">
    <location>
        <begin position="167"/>
        <end position="200"/>
    </location>
</feature>
<keyword evidence="4" id="KW-0808">Transferase</keyword>
<evidence type="ECO:0000313" key="10">
    <source>
        <dbReference type="EMBL" id="MBE9254563.1"/>
    </source>
</evidence>
<dbReference type="PANTHER" id="PTHR33908:SF3">
    <property type="entry name" value="UNDECAPRENYL PHOSPHATE-ALPHA-4-AMINO-4-DEOXY-L-ARABINOSE ARABINOSYL TRANSFERASE"/>
    <property type="match status" value="1"/>
</dbReference>
<feature type="transmembrane region" description="Helical" evidence="8">
    <location>
        <begin position="274"/>
        <end position="297"/>
    </location>
</feature>
<keyword evidence="2" id="KW-1003">Cell membrane</keyword>
<reference evidence="10 11" key="1">
    <citation type="submission" date="2020-10" db="EMBL/GenBank/DDBJ databases">
        <authorList>
            <person name="Castelo-Branco R."/>
            <person name="Eusebio N."/>
            <person name="Adriana R."/>
            <person name="Vieira A."/>
            <person name="Brugerolle De Fraissinette N."/>
            <person name="Rezende De Castro R."/>
            <person name="Schneider M.P."/>
            <person name="Vasconcelos V."/>
            <person name="Leao P.N."/>
        </authorList>
    </citation>
    <scope>NUCLEOTIDE SEQUENCE [LARGE SCALE GENOMIC DNA]</scope>
    <source>
        <strain evidence="10 11">LEGE 00031</strain>
    </source>
</reference>
<sequence>MKLTWLNSQRRFISVIIYLTIFIRVLTLGLYAVADRTEARYAEIGRKMAETGDWITPQIDYGVPFWGKPPLSTWLTAASFKVFSVNEFAARLSSFLPILLASYLVYLLAKSKGINYALVSTMILITTLGFFVSSGAVMTDPALVLGTTLSMVGFWQAYRSEPNAVRLWGYLFFVGLAIGLLAKGPIGVVLVFLPLTIWTIWQRNLPTVWAQLPWIEGILLTALIAVPWYLLAEAKTPGFLDYFIVGEHWKRFVEKGWEGDLYGSGHAHPYGMIWVYWLLAAFPWSLLTLGLVGKMIWQVKVKQTKLTLLTSDQEWLSYLLLWALAPMVFFTPSANILWTYVLPGLPAFALLLAELLLIFWQDQPVNKYVIAPALLIPLLFLFALPIVVNVANQNSQKYIVSRYQQSCAEWGQGSNCQLFYVFNRPYSAEFYSSGQAKQVEMHDIAPLLEKNSHNYFVIRTDDIKAFPPEIASQLNRVDQYSAYTLFAQVN</sequence>
<feature type="transmembrane region" description="Helical" evidence="8">
    <location>
        <begin position="344"/>
        <end position="361"/>
    </location>
</feature>
<evidence type="ECO:0000256" key="5">
    <source>
        <dbReference type="ARBA" id="ARBA00022692"/>
    </source>
</evidence>
<comment type="caution">
    <text evidence="10">The sequence shown here is derived from an EMBL/GenBank/DDBJ whole genome shotgun (WGS) entry which is preliminary data.</text>
</comment>
<keyword evidence="6 8" id="KW-1133">Transmembrane helix</keyword>
<feature type="transmembrane region" description="Helical" evidence="8">
    <location>
        <begin position="88"/>
        <end position="109"/>
    </location>
</feature>
<feature type="transmembrane region" description="Helical" evidence="8">
    <location>
        <begin position="368"/>
        <end position="388"/>
    </location>
</feature>
<dbReference type="PANTHER" id="PTHR33908">
    <property type="entry name" value="MANNOSYLTRANSFERASE YKCB-RELATED"/>
    <property type="match status" value="1"/>
</dbReference>
<keyword evidence="7 8" id="KW-0472">Membrane</keyword>
<evidence type="ECO:0000256" key="3">
    <source>
        <dbReference type="ARBA" id="ARBA00022676"/>
    </source>
</evidence>
<keyword evidence="3" id="KW-0328">Glycosyltransferase</keyword>
<proteinExistence type="predicted"/>
<dbReference type="Proteomes" id="UP000658720">
    <property type="component" value="Unassembled WGS sequence"/>
</dbReference>
<feature type="transmembrane region" description="Helical" evidence="8">
    <location>
        <begin position="12"/>
        <end position="34"/>
    </location>
</feature>
<feature type="transmembrane region" description="Helical" evidence="8">
    <location>
        <begin position="116"/>
        <end position="138"/>
    </location>
</feature>
<feature type="transmembrane region" description="Helical" evidence="8">
    <location>
        <begin position="212"/>
        <end position="231"/>
    </location>
</feature>
<evidence type="ECO:0000256" key="1">
    <source>
        <dbReference type="ARBA" id="ARBA00004651"/>
    </source>
</evidence>
<evidence type="ECO:0000259" key="9">
    <source>
        <dbReference type="Pfam" id="PF02366"/>
    </source>
</evidence>